<dbReference type="OrthoDB" id="515558at2"/>
<gene>
    <name evidence="2" type="ordered locus">PCC8801_1624</name>
</gene>
<accession>B7JVY6</accession>
<dbReference type="HOGENOM" id="CLU_157044_0_0_3"/>
<reference evidence="3" key="1">
    <citation type="journal article" date="2011" name="MBio">
        <title>Novel metabolic attributes of the genus Cyanothece, comprising a group of unicellular nitrogen-fixing Cyanobacteria.</title>
        <authorList>
            <person name="Bandyopadhyay A."/>
            <person name="Elvitigala T."/>
            <person name="Welsh E."/>
            <person name="Stockel J."/>
            <person name="Liberton M."/>
            <person name="Min H."/>
            <person name="Sherman L.A."/>
            <person name="Pakrasi H.B."/>
        </authorList>
    </citation>
    <scope>NUCLEOTIDE SEQUENCE [LARGE SCALE GENOMIC DNA]</scope>
    <source>
        <strain evidence="3">PCC 8801</strain>
    </source>
</reference>
<keyword evidence="1" id="KW-0472">Membrane</keyword>
<dbReference type="InterPro" id="IPR021434">
    <property type="entry name" value="DUF3082"/>
</dbReference>
<dbReference type="Pfam" id="PF11282">
    <property type="entry name" value="DUF3082"/>
    <property type="match status" value="1"/>
</dbReference>
<dbReference type="Proteomes" id="UP000008204">
    <property type="component" value="Chromosome"/>
</dbReference>
<dbReference type="EMBL" id="CP001287">
    <property type="protein sequence ID" value="ACK65675.1"/>
    <property type="molecule type" value="Genomic_DNA"/>
</dbReference>
<sequence>MTDSPNPSPSNPDPEKEKVTPLRCLIGSTISGTLAIALYSLTASIFHSFATKPLTSNNALVLRIGSLVRTLVMGVASLGTFIFAFVAFGLILLAIQLSFQGKSS</sequence>
<proteinExistence type="predicted"/>
<evidence type="ECO:0000256" key="1">
    <source>
        <dbReference type="SAM" id="Phobius"/>
    </source>
</evidence>
<organism evidence="2 3">
    <name type="scientific">Rippkaea orientalis (strain PCC 8801 / RF-1)</name>
    <name type="common">Cyanothece sp. (strain PCC 8801)</name>
    <dbReference type="NCBI Taxonomy" id="41431"/>
    <lineage>
        <taxon>Bacteria</taxon>
        <taxon>Bacillati</taxon>
        <taxon>Cyanobacteriota</taxon>
        <taxon>Cyanophyceae</taxon>
        <taxon>Oscillatoriophycideae</taxon>
        <taxon>Chroococcales</taxon>
        <taxon>Aphanothecaceae</taxon>
        <taxon>Rippkaea</taxon>
        <taxon>Rippkaea orientalis</taxon>
    </lineage>
</organism>
<dbReference type="AlphaFoldDB" id="B7JVY6"/>
<keyword evidence="3" id="KW-1185">Reference proteome</keyword>
<dbReference type="RefSeq" id="WP_012594948.1">
    <property type="nucleotide sequence ID" value="NC_011726.1"/>
</dbReference>
<evidence type="ECO:0000313" key="3">
    <source>
        <dbReference type="Proteomes" id="UP000008204"/>
    </source>
</evidence>
<evidence type="ECO:0000313" key="2">
    <source>
        <dbReference type="EMBL" id="ACK65675.1"/>
    </source>
</evidence>
<feature type="transmembrane region" description="Helical" evidence="1">
    <location>
        <begin position="70"/>
        <end position="95"/>
    </location>
</feature>
<dbReference type="PANTHER" id="PTHR35733">
    <property type="entry name" value="OS02G0307800 PROTEIN"/>
    <property type="match status" value="1"/>
</dbReference>
<evidence type="ECO:0008006" key="4">
    <source>
        <dbReference type="Google" id="ProtNLM"/>
    </source>
</evidence>
<keyword evidence="1" id="KW-0812">Transmembrane</keyword>
<name>B7JVY6_RIPO1</name>
<feature type="transmembrane region" description="Helical" evidence="1">
    <location>
        <begin position="25"/>
        <end position="50"/>
    </location>
</feature>
<dbReference type="STRING" id="41431.PCC8801_1624"/>
<dbReference type="PANTHER" id="PTHR35733:SF1">
    <property type="entry name" value="OS02G0307800 PROTEIN"/>
    <property type="match status" value="1"/>
</dbReference>
<dbReference type="KEGG" id="cyp:PCC8801_1624"/>
<protein>
    <recommendedName>
        <fullName evidence="4">DUF3082 domain-containing protein</fullName>
    </recommendedName>
</protein>
<dbReference type="eggNOG" id="ENOG5032ZPB">
    <property type="taxonomic scope" value="Bacteria"/>
</dbReference>
<keyword evidence="1" id="KW-1133">Transmembrane helix</keyword>